<dbReference type="EMBL" id="JAYKXP010000138">
    <property type="protein sequence ID" value="KAK7023490.1"/>
    <property type="molecule type" value="Genomic_DNA"/>
</dbReference>
<reference evidence="2 3" key="1">
    <citation type="submission" date="2024-01" db="EMBL/GenBank/DDBJ databases">
        <title>A draft genome for a cacao thread blight-causing isolate of Paramarasmius palmivorus.</title>
        <authorList>
            <person name="Baruah I.K."/>
            <person name="Bukari Y."/>
            <person name="Amoako-Attah I."/>
            <person name="Meinhardt L.W."/>
            <person name="Bailey B.A."/>
            <person name="Cohen S.P."/>
        </authorList>
    </citation>
    <scope>NUCLEOTIDE SEQUENCE [LARGE SCALE GENOMIC DNA]</scope>
    <source>
        <strain evidence="2 3">GH-12</strain>
    </source>
</reference>
<gene>
    <name evidence="2" type="ORF">VNI00_016708</name>
</gene>
<dbReference type="GO" id="GO:0030435">
    <property type="term" value="P:sporulation resulting in formation of a cellular spore"/>
    <property type="evidence" value="ECO:0007669"/>
    <property type="project" value="UniProtKB-KW"/>
</dbReference>
<sequence length="219" mass="24826">MSSDEIQRIDDPIAALPSCLVPTSLEVSKFVSYFLHLNDDEERYDWEGFKSVLDLSADVKLTLLQAAHSTVKRGEEVRWADLLGDKVLNVLRSDLGAVLSSNLANSIKGKVKSTFQSVQPKEYSVGWTMISYTKEAYNTKWEWRVMFDCPSADENYFYTVFMTMRMTTNVKEQSILWGLIYSKEDETLVEIRAARLCVQKGYVAPPKSTVTAGNGWCGY</sequence>
<proteinExistence type="predicted"/>
<evidence type="ECO:0000313" key="3">
    <source>
        <dbReference type="Proteomes" id="UP001383192"/>
    </source>
</evidence>
<dbReference type="AlphaFoldDB" id="A0AAW0BBL0"/>
<dbReference type="Pfam" id="PF01338">
    <property type="entry name" value="Bac_thur_toxin"/>
    <property type="match status" value="1"/>
</dbReference>
<evidence type="ECO:0000256" key="1">
    <source>
        <dbReference type="ARBA" id="ARBA00022969"/>
    </source>
</evidence>
<dbReference type="SUPFAM" id="SSF55676">
    <property type="entry name" value="CytB endotoxin-like"/>
    <property type="match status" value="1"/>
</dbReference>
<accession>A0AAW0BBL0</accession>
<dbReference type="InterPro" id="IPR035918">
    <property type="entry name" value="CytB_endotoxin-like_sf"/>
</dbReference>
<dbReference type="Gene3D" id="3.40.198.10">
    <property type="entry name" value="Delta-endotoxin CytB-like"/>
    <property type="match status" value="1"/>
</dbReference>
<organism evidence="2 3">
    <name type="scientific">Paramarasmius palmivorus</name>
    <dbReference type="NCBI Taxonomy" id="297713"/>
    <lineage>
        <taxon>Eukaryota</taxon>
        <taxon>Fungi</taxon>
        <taxon>Dikarya</taxon>
        <taxon>Basidiomycota</taxon>
        <taxon>Agaricomycotina</taxon>
        <taxon>Agaricomycetes</taxon>
        <taxon>Agaricomycetidae</taxon>
        <taxon>Agaricales</taxon>
        <taxon>Marasmiineae</taxon>
        <taxon>Marasmiaceae</taxon>
        <taxon>Paramarasmius</taxon>
    </lineage>
</organism>
<dbReference type="InterPro" id="IPR001615">
    <property type="entry name" value="Endotoxin_CytB"/>
</dbReference>
<keyword evidence="1" id="KW-0749">Sporulation</keyword>
<dbReference type="Proteomes" id="UP001383192">
    <property type="component" value="Unassembled WGS sequence"/>
</dbReference>
<dbReference type="GO" id="GO:0005576">
    <property type="term" value="C:extracellular region"/>
    <property type="evidence" value="ECO:0007669"/>
    <property type="project" value="InterPro"/>
</dbReference>
<keyword evidence="3" id="KW-1185">Reference proteome</keyword>
<comment type="caution">
    <text evidence="2">The sequence shown here is derived from an EMBL/GenBank/DDBJ whole genome shotgun (WGS) entry which is preliminary data.</text>
</comment>
<evidence type="ECO:0000313" key="2">
    <source>
        <dbReference type="EMBL" id="KAK7023490.1"/>
    </source>
</evidence>
<name>A0AAW0BBL0_9AGAR</name>
<protein>
    <submittedName>
        <fullName evidence="2">Uncharacterized protein</fullName>
    </submittedName>
</protein>